<reference evidence="3" key="1">
    <citation type="journal article" date="2015" name="PLoS Genet.">
        <title>The dynamic genome and transcriptome of the human fungal pathogen Blastomyces and close relative Emmonsia.</title>
        <authorList>
            <person name="Munoz J.F."/>
            <person name="Gauthier G.M."/>
            <person name="Desjardins C.A."/>
            <person name="Gallo J.E."/>
            <person name="Holder J."/>
            <person name="Sullivan T.D."/>
            <person name="Marty A.J."/>
            <person name="Carmen J.C."/>
            <person name="Chen Z."/>
            <person name="Ding L."/>
            <person name="Gujja S."/>
            <person name="Magrini V."/>
            <person name="Misas E."/>
            <person name="Mitreva M."/>
            <person name="Priest M."/>
            <person name="Saif S."/>
            <person name="Whiston E.A."/>
            <person name="Young S."/>
            <person name="Zeng Q."/>
            <person name="Goldman W.E."/>
            <person name="Mardis E.R."/>
            <person name="Taylor J.W."/>
            <person name="McEwen J.G."/>
            <person name="Clay O.K."/>
            <person name="Klein B.S."/>
            <person name="Cuomo C.A."/>
        </authorList>
    </citation>
    <scope>NUCLEOTIDE SEQUENCE [LARGE SCALE GENOMIC DNA]</scope>
    <source>
        <strain evidence="3">SLH14081</strain>
    </source>
</reference>
<dbReference type="GeneID" id="42528661"/>
<proteinExistence type="predicted"/>
<evidence type="ECO:0000256" key="1">
    <source>
        <dbReference type="SAM" id="Coils"/>
    </source>
</evidence>
<protein>
    <submittedName>
        <fullName evidence="2">Uncharacterized protein</fullName>
    </submittedName>
</protein>
<dbReference type="RefSeq" id="XP_031577137.1">
    <property type="nucleotide sequence ID" value="XM_031724518.1"/>
</dbReference>
<dbReference type="OrthoDB" id="4187300at2759"/>
<evidence type="ECO:0000313" key="3">
    <source>
        <dbReference type="Proteomes" id="UP000002038"/>
    </source>
</evidence>
<dbReference type="EMBL" id="GG657450">
    <property type="protein sequence ID" value="OAT06295.1"/>
    <property type="molecule type" value="Genomic_DNA"/>
</dbReference>
<sequence length="115" mass="13839">MNFWDLLEVLPTLSADGIREFWHPAMVQQAERIDRRKLNSSDEARVPSYQSLQPSFQELYTLADLETVKQHCEERLNAKETEITELRQLHECRLNMLWYKDHSKHTVRKKEVIHY</sequence>
<dbReference type="KEGG" id="bgh:BDBG_16594"/>
<keyword evidence="3" id="KW-1185">Reference proteome</keyword>
<dbReference type="VEuPathDB" id="FungiDB:BDBG_16594"/>
<feature type="coiled-coil region" evidence="1">
    <location>
        <begin position="62"/>
        <end position="89"/>
    </location>
</feature>
<evidence type="ECO:0000313" key="2">
    <source>
        <dbReference type="EMBL" id="OAT06295.1"/>
    </source>
</evidence>
<keyword evidence="1" id="KW-0175">Coiled coil</keyword>
<gene>
    <name evidence="2" type="ORF">BDBG_16594</name>
</gene>
<name>A0A179UE46_BLAGS</name>
<accession>A0A179UE46</accession>
<organism evidence="2 3">
    <name type="scientific">Blastomyces gilchristii (strain SLH14081)</name>
    <name type="common">Blastomyces dermatitidis</name>
    <dbReference type="NCBI Taxonomy" id="559298"/>
    <lineage>
        <taxon>Eukaryota</taxon>
        <taxon>Fungi</taxon>
        <taxon>Dikarya</taxon>
        <taxon>Ascomycota</taxon>
        <taxon>Pezizomycotina</taxon>
        <taxon>Eurotiomycetes</taxon>
        <taxon>Eurotiomycetidae</taxon>
        <taxon>Onygenales</taxon>
        <taxon>Ajellomycetaceae</taxon>
        <taxon>Blastomyces</taxon>
    </lineage>
</organism>
<dbReference type="AlphaFoldDB" id="A0A179UE46"/>
<dbReference type="Proteomes" id="UP000002038">
    <property type="component" value="Unassembled WGS sequence"/>
</dbReference>